<feature type="repeat" description="PPR" evidence="3">
    <location>
        <begin position="227"/>
        <end position="261"/>
    </location>
</feature>
<dbReference type="Proteomes" id="UP001237642">
    <property type="component" value="Unassembled WGS sequence"/>
</dbReference>
<feature type="repeat" description="PPR" evidence="3">
    <location>
        <begin position="158"/>
        <end position="192"/>
    </location>
</feature>
<accession>A0AAD8MBV3</accession>
<reference evidence="4" key="1">
    <citation type="submission" date="2023-02" db="EMBL/GenBank/DDBJ databases">
        <title>Genome of toxic invasive species Heracleum sosnowskyi carries increased number of genes despite the absence of recent whole-genome duplications.</title>
        <authorList>
            <person name="Schelkunov M."/>
            <person name="Shtratnikova V."/>
            <person name="Makarenko M."/>
            <person name="Klepikova A."/>
            <person name="Omelchenko D."/>
            <person name="Novikova G."/>
            <person name="Obukhova E."/>
            <person name="Bogdanov V."/>
            <person name="Penin A."/>
            <person name="Logacheva M."/>
        </authorList>
    </citation>
    <scope>NUCLEOTIDE SEQUENCE</scope>
    <source>
        <strain evidence="4">Hsosn_3</strain>
        <tissue evidence="4">Leaf</tissue>
    </source>
</reference>
<dbReference type="Pfam" id="PF01535">
    <property type="entry name" value="PPR"/>
    <property type="match status" value="5"/>
</dbReference>
<evidence type="ECO:0000313" key="5">
    <source>
        <dbReference type="Proteomes" id="UP001237642"/>
    </source>
</evidence>
<name>A0AAD8MBV3_9APIA</name>
<comment type="similarity">
    <text evidence="1">Belongs to the PPR family. P subfamily.</text>
</comment>
<gene>
    <name evidence="4" type="ORF">POM88_042705</name>
</gene>
<evidence type="ECO:0000256" key="3">
    <source>
        <dbReference type="PROSITE-ProRule" id="PRU00708"/>
    </source>
</evidence>
<feature type="repeat" description="PPR" evidence="3">
    <location>
        <begin position="330"/>
        <end position="364"/>
    </location>
</feature>
<organism evidence="4 5">
    <name type="scientific">Heracleum sosnowskyi</name>
    <dbReference type="NCBI Taxonomy" id="360622"/>
    <lineage>
        <taxon>Eukaryota</taxon>
        <taxon>Viridiplantae</taxon>
        <taxon>Streptophyta</taxon>
        <taxon>Embryophyta</taxon>
        <taxon>Tracheophyta</taxon>
        <taxon>Spermatophyta</taxon>
        <taxon>Magnoliopsida</taxon>
        <taxon>eudicotyledons</taxon>
        <taxon>Gunneridae</taxon>
        <taxon>Pentapetalae</taxon>
        <taxon>asterids</taxon>
        <taxon>campanulids</taxon>
        <taxon>Apiales</taxon>
        <taxon>Apiaceae</taxon>
        <taxon>Apioideae</taxon>
        <taxon>apioid superclade</taxon>
        <taxon>Tordylieae</taxon>
        <taxon>Tordyliinae</taxon>
        <taxon>Heracleum</taxon>
    </lineage>
</organism>
<comment type="caution">
    <text evidence="4">The sequence shown here is derived from an EMBL/GenBank/DDBJ whole genome shotgun (WGS) entry which is preliminary data.</text>
</comment>
<evidence type="ECO:0000256" key="2">
    <source>
        <dbReference type="ARBA" id="ARBA00022737"/>
    </source>
</evidence>
<dbReference type="PANTHER" id="PTHR47447:SF28">
    <property type="entry name" value="PENTACOTRIPEPTIDE-REPEAT REGION OF PRORP DOMAIN-CONTAINING PROTEIN"/>
    <property type="match status" value="1"/>
</dbReference>
<feature type="repeat" description="PPR" evidence="3">
    <location>
        <begin position="821"/>
        <end position="855"/>
    </location>
</feature>
<protein>
    <submittedName>
        <fullName evidence="4">Pentatricopeptide repeat-containing protein</fullName>
    </submittedName>
</protein>
<dbReference type="NCBIfam" id="TIGR00756">
    <property type="entry name" value="PPR"/>
    <property type="match status" value="3"/>
</dbReference>
<evidence type="ECO:0000256" key="1">
    <source>
        <dbReference type="ARBA" id="ARBA00007626"/>
    </source>
</evidence>
<feature type="repeat" description="PPR" evidence="3">
    <location>
        <begin position="365"/>
        <end position="399"/>
    </location>
</feature>
<feature type="repeat" description="PPR" evidence="3">
    <location>
        <begin position="400"/>
        <end position="434"/>
    </location>
</feature>
<dbReference type="Pfam" id="PF13041">
    <property type="entry name" value="PPR_2"/>
    <property type="match status" value="2"/>
</dbReference>
<dbReference type="InterPro" id="IPR002885">
    <property type="entry name" value="PPR_rpt"/>
</dbReference>
<sequence>MNRIRVFITPLPCFDYCYNNYRYSSFLSPLGNDNVHQLRAHDVVLAFKEWFKSRQRYVRPSVDSIYVILNNTDDAVVIDSELSKLELRLDERFVLDVLNSGEDVLSCLKFFDWAGRQRGFLHTRATFYAIFKILSKAKLMTLMTDFLDSYRKQSGVCKTRFYNTLVMGYAVAGKPDVALRLFGKMRFHGLDLDEYCYHVLLNALAEQSCFDAFDMVAKQIEFRGLQSSVTHAVLVKGLCKKKEWDRAESYTRDLVTSGVGLSEAVIGTLVAGLCKDKMFERAAEVVEEFGGSKVPLHTAYNMWIRDLVRAGELEGALNILKKMKGLDGPDVFRYNLLINKLLKKNRHMEVYDLLMEMMERRLCPDEETMNCVLCFFCKIGLVDEAVHLYDAKVEFGLSANSTTYNFLINTLCAEGNTVEAYRVLRGSLTQGYIPGQNSFSIVADALCREGKVDEMKDLVLVALERNFAPSSSIYSKFISAMSKNNRVEDGYMLHGQLNQLNKVTSRHAYMSLIDAFKKTNRGDIAIRLLIEMQEKGHDPTPTTFKHVIELLFDMDNPEQKFFRMLEIQLSRQGQKRQVYRLFIFAAGHAKKPELARAVYDKMSDGNITPDVKTNVHMLLSYLKSQRTASAVRFFNDLKGERKAGKKLCQSLIIGLCRMNQAEMALSYVKEMKRDNETPSLRCYEELVLVLCRNNKYDEVVNVVDDTIRDGRTLSTFIGNLLLLHSFRAENLYYYWVRSRHNTTSFSWEIGELIRAFSPYISDIPDIEDLEEVIQQLFPMDIFTYNLLIRRVIMAKRIPKERRMERACTLFMRLRQKGLEPNKMTYDCIVHGFAKFGMKSEAKIWSEEMERRGFASPKSGKVIYERASRRDPKPIPQCLMIDDDF</sequence>
<dbReference type="PROSITE" id="PS51375">
    <property type="entry name" value="PPR"/>
    <property type="match status" value="7"/>
</dbReference>
<dbReference type="PANTHER" id="PTHR47447">
    <property type="entry name" value="OS03G0856100 PROTEIN"/>
    <property type="match status" value="1"/>
</dbReference>
<dbReference type="Pfam" id="PF13812">
    <property type="entry name" value="PPR_3"/>
    <property type="match status" value="1"/>
</dbReference>
<reference evidence="4" key="2">
    <citation type="submission" date="2023-05" db="EMBL/GenBank/DDBJ databases">
        <authorList>
            <person name="Schelkunov M.I."/>
        </authorList>
    </citation>
    <scope>NUCLEOTIDE SEQUENCE</scope>
    <source>
        <strain evidence="4">Hsosn_3</strain>
        <tissue evidence="4">Leaf</tissue>
    </source>
</reference>
<dbReference type="Gene3D" id="1.25.40.10">
    <property type="entry name" value="Tetratricopeptide repeat domain"/>
    <property type="match status" value="6"/>
</dbReference>
<dbReference type="EMBL" id="JAUIZM010000009">
    <property type="protein sequence ID" value="KAK1367144.1"/>
    <property type="molecule type" value="Genomic_DNA"/>
</dbReference>
<proteinExistence type="inferred from homology"/>
<dbReference type="AlphaFoldDB" id="A0AAD8MBV3"/>
<keyword evidence="5" id="KW-1185">Reference proteome</keyword>
<evidence type="ECO:0000313" key="4">
    <source>
        <dbReference type="EMBL" id="KAK1367144.1"/>
    </source>
</evidence>
<keyword evidence="2" id="KW-0677">Repeat</keyword>
<dbReference type="InterPro" id="IPR011990">
    <property type="entry name" value="TPR-like_helical_dom_sf"/>
</dbReference>
<feature type="repeat" description="PPR" evidence="3">
    <location>
        <begin position="505"/>
        <end position="539"/>
    </location>
</feature>